<dbReference type="InterPro" id="IPR010273">
    <property type="entry name" value="DUF881"/>
</dbReference>
<name>A0ABY8EDM4_9FIRM</name>
<organism evidence="3 4">
    <name type="scientific">Tepidibacter hydrothermalis</name>
    <dbReference type="NCBI Taxonomy" id="3036126"/>
    <lineage>
        <taxon>Bacteria</taxon>
        <taxon>Bacillati</taxon>
        <taxon>Bacillota</taxon>
        <taxon>Clostridia</taxon>
        <taxon>Peptostreptococcales</taxon>
        <taxon>Peptostreptococcaceae</taxon>
        <taxon>Tepidibacter</taxon>
    </lineage>
</organism>
<comment type="similarity">
    <text evidence="1">Belongs to the UPF0749 family.</text>
</comment>
<evidence type="ECO:0000313" key="4">
    <source>
        <dbReference type="Proteomes" id="UP001222800"/>
    </source>
</evidence>
<reference evidence="3 4" key="1">
    <citation type="submission" date="2023-03" db="EMBL/GenBank/DDBJ databases">
        <title>Complete genome sequence of Tepidibacter sp. SWIR-1, isolated from a deep-sea hydrothermal vent.</title>
        <authorList>
            <person name="Li X."/>
        </authorList>
    </citation>
    <scope>NUCLEOTIDE SEQUENCE [LARGE SCALE GENOMIC DNA]</scope>
    <source>
        <strain evidence="3 4">SWIR-1</strain>
    </source>
</reference>
<accession>A0ABY8EDM4</accession>
<dbReference type="EMBL" id="CP120733">
    <property type="protein sequence ID" value="WFD11036.1"/>
    <property type="molecule type" value="Genomic_DNA"/>
</dbReference>
<evidence type="ECO:0000313" key="3">
    <source>
        <dbReference type="EMBL" id="WFD11036.1"/>
    </source>
</evidence>
<protein>
    <submittedName>
        <fullName evidence="3">DUF881 domain-containing protein</fullName>
    </submittedName>
</protein>
<gene>
    <name evidence="3" type="ORF">P4S50_02880</name>
</gene>
<dbReference type="PANTHER" id="PTHR37313">
    <property type="entry name" value="UPF0749 PROTEIN RV1825"/>
    <property type="match status" value="1"/>
</dbReference>
<dbReference type="Pfam" id="PF05949">
    <property type="entry name" value="DUF881"/>
    <property type="match status" value="1"/>
</dbReference>
<evidence type="ECO:0000256" key="2">
    <source>
        <dbReference type="SAM" id="Coils"/>
    </source>
</evidence>
<keyword evidence="2" id="KW-0175">Coiled coil</keyword>
<dbReference type="Proteomes" id="UP001222800">
    <property type="component" value="Chromosome"/>
</dbReference>
<feature type="coiled-coil region" evidence="2">
    <location>
        <begin position="44"/>
        <end position="71"/>
    </location>
</feature>
<evidence type="ECO:0000256" key="1">
    <source>
        <dbReference type="ARBA" id="ARBA00009108"/>
    </source>
</evidence>
<keyword evidence="4" id="KW-1185">Reference proteome</keyword>
<dbReference type="RefSeq" id="WP_277733000.1">
    <property type="nucleotide sequence ID" value="NZ_CP120733.1"/>
</dbReference>
<proteinExistence type="inferred from homology"/>
<dbReference type="PANTHER" id="PTHR37313:SF2">
    <property type="entry name" value="UPF0749 PROTEIN YLXX"/>
    <property type="match status" value="1"/>
</dbReference>
<dbReference type="Gene3D" id="3.30.70.1880">
    <property type="entry name" value="Protein of unknown function DUF881"/>
    <property type="match status" value="1"/>
</dbReference>
<sequence>MKKSYVHILILSLVLGMGIGIQFKSNYNTVGELSFFDKQIIDQVNRVKQENKKLITKKEHLNNQLEILEENKIDDPLGKSMKENIDNLKITLGYKDVQGPGMVIKIGTEEDVNLGDLMEKNNFFVRLINQIKKHGGEAISINGQTVSQYSAIALAGNHINVNFTPIVQPYEIKVIGNTDALNKYTNDPNGEIEYMKSYDLDIDIKSHDMLTIKGIPREKELKHIAVD</sequence>